<name>G7DUB1_MIXOS</name>
<dbReference type="PANTHER" id="PTHR36986">
    <property type="entry name" value="UPF0643 PROTEIN PB2B2.08"/>
    <property type="match status" value="1"/>
</dbReference>
<proteinExistence type="predicted"/>
<dbReference type="HOGENOM" id="CLU_1496591_0_0_1"/>
<keyword evidence="2" id="KW-1185">Reference proteome</keyword>
<gene>
    <name evidence="1" type="primary">Mo00819</name>
    <name evidence="1" type="ORF">E5Q_00819</name>
</gene>
<dbReference type="RefSeq" id="XP_014569608.1">
    <property type="nucleotide sequence ID" value="XM_014714122.1"/>
</dbReference>
<sequence>MSVATTAQADVPVRPVRETMAVKPKAFLRPLLSRLPMQQHDQSQARSWAYTDSTLPSIDEASIALHHALRQLKPLSPHYARMPYDKAFNWSELVLDAELEHEWYGSPVARGLPGGGSNLATCIWQSRAHALVANRGPKHAEAMRAARDMYEEYELERYVLVKQRDQTGLYTRPWKSEDRV</sequence>
<dbReference type="PANTHER" id="PTHR36986:SF1">
    <property type="entry name" value="UPF0643 PROTEIN PB2B2.08"/>
    <property type="match status" value="1"/>
</dbReference>
<protein>
    <submittedName>
        <fullName evidence="1">Uncharacterized protein</fullName>
    </submittedName>
</protein>
<comment type="caution">
    <text evidence="1">The sequence shown here is derived from an EMBL/GenBank/DDBJ whole genome shotgun (WGS) entry which is preliminary data.</text>
</comment>
<evidence type="ECO:0000313" key="2">
    <source>
        <dbReference type="Proteomes" id="UP000009131"/>
    </source>
</evidence>
<reference evidence="1 2" key="1">
    <citation type="journal article" date="2011" name="J. Gen. Appl. Microbiol.">
        <title>Draft genome sequencing of the enigmatic basidiomycete Mixia osmundae.</title>
        <authorList>
            <person name="Nishida H."/>
            <person name="Nagatsuka Y."/>
            <person name="Sugiyama J."/>
        </authorList>
    </citation>
    <scope>NUCLEOTIDE SEQUENCE [LARGE SCALE GENOMIC DNA]</scope>
    <source>
        <strain evidence="2">CBS 9802 / IAM 14324 / JCM 22182 / KY 12970</strain>
    </source>
</reference>
<reference evidence="1 2" key="2">
    <citation type="journal article" date="2012" name="Open Biol.">
        <title>Characteristics of nucleosomes and linker DNA regions on the genome of the basidiomycete Mixia osmundae revealed by mono- and dinucleosome mapping.</title>
        <authorList>
            <person name="Nishida H."/>
            <person name="Kondo S."/>
            <person name="Matsumoto T."/>
            <person name="Suzuki Y."/>
            <person name="Yoshikawa H."/>
            <person name="Taylor T.D."/>
            <person name="Sugiyama J."/>
        </authorList>
    </citation>
    <scope>NUCLEOTIDE SEQUENCE [LARGE SCALE GENOMIC DNA]</scope>
    <source>
        <strain evidence="2">CBS 9802 / IAM 14324 / JCM 22182 / KY 12970</strain>
    </source>
</reference>
<evidence type="ECO:0000313" key="1">
    <source>
        <dbReference type="EMBL" id="GAA94171.1"/>
    </source>
</evidence>
<dbReference type="Proteomes" id="UP000009131">
    <property type="component" value="Unassembled WGS sequence"/>
</dbReference>
<accession>G7DUB1</accession>
<dbReference type="eggNOG" id="ENOG502S1N8">
    <property type="taxonomic scope" value="Eukaryota"/>
</dbReference>
<organism evidence="1 2">
    <name type="scientific">Mixia osmundae (strain CBS 9802 / IAM 14324 / JCM 22182 / KY 12970)</name>
    <dbReference type="NCBI Taxonomy" id="764103"/>
    <lineage>
        <taxon>Eukaryota</taxon>
        <taxon>Fungi</taxon>
        <taxon>Dikarya</taxon>
        <taxon>Basidiomycota</taxon>
        <taxon>Pucciniomycotina</taxon>
        <taxon>Mixiomycetes</taxon>
        <taxon>Mixiales</taxon>
        <taxon>Mixiaceae</taxon>
        <taxon>Mixia</taxon>
    </lineage>
</organism>
<dbReference type="InParanoid" id="G7DUB1"/>
<dbReference type="EMBL" id="BABT02000028">
    <property type="protein sequence ID" value="GAA94171.1"/>
    <property type="molecule type" value="Genomic_DNA"/>
</dbReference>
<dbReference type="AlphaFoldDB" id="G7DUB1"/>
<dbReference type="OrthoDB" id="2140489at2759"/>